<reference evidence="3" key="2">
    <citation type="submission" date="2015-01" db="EMBL/GenBank/DDBJ databases">
        <title>Evolutionary Origins and Diversification of the Mycorrhizal Mutualists.</title>
        <authorList>
            <consortium name="DOE Joint Genome Institute"/>
            <consortium name="Mycorrhizal Genomics Consortium"/>
            <person name="Kohler A."/>
            <person name="Kuo A."/>
            <person name="Nagy L.G."/>
            <person name="Floudas D."/>
            <person name="Copeland A."/>
            <person name="Barry K.W."/>
            <person name="Cichocki N."/>
            <person name="Veneault-Fourrey C."/>
            <person name="LaButti K."/>
            <person name="Lindquist E.A."/>
            <person name="Lipzen A."/>
            <person name="Lundell T."/>
            <person name="Morin E."/>
            <person name="Murat C."/>
            <person name="Riley R."/>
            <person name="Ohm R."/>
            <person name="Sun H."/>
            <person name="Tunlid A."/>
            <person name="Henrissat B."/>
            <person name="Grigoriev I.V."/>
            <person name="Hibbett D.S."/>
            <person name="Martin F."/>
        </authorList>
    </citation>
    <scope>NUCLEOTIDE SEQUENCE [LARGE SCALE GENOMIC DNA]</scope>
    <source>
        <strain evidence="3">Foug A</strain>
    </source>
</reference>
<dbReference type="AlphaFoldDB" id="A0A0C3EBD8"/>
<keyword evidence="3" id="KW-1185">Reference proteome</keyword>
<feature type="compositionally biased region" description="Basic and acidic residues" evidence="1">
    <location>
        <begin position="109"/>
        <end position="118"/>
    </location>
</feature>
<feature type="region of interest" description="Disordered" evidence="1">
    <location>
        <begin position="1"/>
        <end position="52"/>
    </location>
</feature>
<accession>A0A0C3EBD8</accession>
<organism evidence="2 3">
    <name type="scientific">Scleroderma citrinum Foug A</name>
    <dbReference type="NCBI Taxonomy" id="1036808"/>
    <lineage>
        <taxon>Eukaryota</taxon>
        <taxon>Fungi</taxon>
        <taxon>Dikarya</taxon>
        <taxon>Basidiomycota</taxon>
        <taxon>Agaricomycotina</taxon>
        <taxon>Agaricomycetes</taxon>
        <taxon>Agaricomycetidae</taxon>
        <taxon>Boletales</taxon>
        <taxon>Sclerodermatineae</taxon>
        <taxon>Sclerodermataceae</taxon>
        <taxon>Scleroderma</taxon>
    </lineage>
</organism>
<feature type="non-terminal residue" evidence="2">
    <location>
        <position position="1"/>
    </location>
</feature>
<evidence type="ECO:0000313" key="2">
    <source>
        <dbReference type="EMBL" id="KIM70045.1"/>
    </source>
</evidence>
<reference evidence="2 3" key="1">
    <citation type="submission" date="2014-04" db="EMBL/GenBank/DDBJ databases">
        <authorList>
            <consortium name="DOE Joint Genome Institute"/>
            <person name="Kuo A."/>
            <person name="Kohler A."/>
            <person name="Nagy L.G."/>
            <person name="Floudas D."/>
            <person name="Copeland A."/>
            <person name="Barry K.W."/>
            <person name="Cichocki N."/>
            <person name="Veneault-Fourrey C."/>
            <person name="LaButti K."/>
            <person name="Lindquist E.A."/>
            <person name="Lipzen A."/>
            <person name="Lundell T."/>
            <person name="Morin E."/>
            <person name="Murat C."/>
            <person name="Sun H."/>
            <person name="Tunlid A."/>
            <person name="Henrissat B."/>
            <person name="Grigoriev I.V."/>
            <person name="Hibbett D.S."/>
            <person name="Martin F."/>
            <person name="Nordberg H.P."/>
            <person name="Cantor M.N."/>
            <person name="Hua S.X."/>
        </authorList>
    </citation>
    <scope>NUCLEOTIDE SEQUENCE [LARGE SCALE GENOMIC DNA]</scope>
    <source>
        <strain evidence="2 3">Foug A</strain>
    </source>
</reference>
<sequence length="130" mass="14224">MSTNHTHSNPNGHQTGRSNDSGEDMGLLTEYLSDDNPKSTRSTGRGSSLTEEIEHLRSLLSADQEDSHVDESNFEDVLALLDNADEVASDVDNRLDEVLDTLDGLLSKLEGRDPRQMDEDPPVDSTVAKS</sequence>
<protein>
    <submittedName>
        <fullName evidence="2">Uncharacterized protein</fullName>
    </submittedName>
</protein>
<dbReference type="Proteomes" id="UP000053989">
    <property type="component" value="Unassembled WGS sequence"/>
</dbReference>
<dbReference type="HOGENOM" id="CLU_2050539_0_0_1"/>
<name>A0A0C3EBD8_9AGAM</name>
<evidence type="ECO:0000256" key="1">
    <source>
        <dbReference type="SAM" id="MobiDB-lite"/>
    </source>
</evidence>
<proteinExistence type="predicted"/>
<gene>
    <name evidence="2" type="ORF">SCLCIDRAFT_1207320</name>
</gene>
<evidence type="ECO:0000313" key="3">
    <source>
        <dbReference type="Proteomes" id="UP000053989"/>
    </source>
</evidence>
<feature type="compositionally biased region" description="Polar residues" evidence="1">
    <location>
        <begin position="1"/>
        <end position="19"/>
    </location>
</feature>
<feature type="compositionally biased region" description="Low complexity" evidence="1">
    <location>
        <begin position="39"/>
        <end position="48"/>
    </location>
</feature>
<dbReference type="InParanoid" id="A0A0C3EBD8"/>
<feature type="region of interest" description="Disordered" evidence="1">
    <location>
        <begin position="109"/>
        <end position="130"/>
    </location>
</feature>
<dbReference type="EMBL" id="KN822005">
    <property type="protein sequence ID" value="KIM70045.1"/>
    <property type="molecule type" value="Genomic_DNA"/>
</dbReference>
<dbReference type="OrthoDB" id="2595043at2759"/>